<dbReference type="SUPFAM" id="SSF52540">
    <property type="entry name" value="P-loop containing nucleoside triphosphate hydrolases"/>
    <property type="match status" value="1"/>
</dbReference>
<dbReference type="RefSeq" id="WP_380109332.1">
    <property type="nucleotide sequence ID" value="NZ_JBHSIH010000001.1"/>
</dbReference>
<dbReference type="Proteomes" id="UP001597287">
    <property type="component" value="Unassembled WGS sequence"/>
</dbReference>
<dbReference type="Pfam" id="PF08402">
    <property type="entry name" value="TOBE_2"/>
    <property type="match status" value="1"/>
</dbReference>
<dbReference type="Gene3D" id="2.40.50.100">
    <property type="match status" value="1"/>
</dbReference>
<name>A0ABW5EV72_9BURK</name>
<protein>
    <submittedName>
        <fullName evidence="6">ABC transporter ATP-binding protein</fullName>
    </submittedName>
</protein>
<proteinExistence type="predicted"/>
<dbReference type="InterPro" id="IPR017871">
    <property type="entry name" value="ABC_transporter-like_CS"/>
</dbReference>
<keyword evidence="2" id="KW-1003">Cell membrane</keyword>
<dbReference type="PANTHER" id="PTHR42781">
    <property type="entry name" value="SPERMIDINE/PUTRESCINE IMPORT ATP-BINDING PROTEIN POTA"/>
    <property type="match status" value="1"/>
</dbReference>
<sequence>MHLDPVSLECRHISLSYGSNEVLRDVNLKIEPGEFFALLGPSGSGKSTLLRLIAGFNRHQRGELLVGGQDITGVPPHARNIGMVFQNYALWPHMTVYDNVAFGLVERRESRDTIRRKVGEVLELVGLSQYAQRRPGQLSGGQQQRVALARTVVIAPKLLLLDEPLSNLDKQLRVQMREELRSLQRKLGLTTIFVTHDQEEAMTTADRMAVLDKGVLQQVGSAAGLYDYPANRFVAGFVGTANVLEGEVLPTAGESLAFKVPGLGTLTLPRPAQPPAPGRAALAFRPHQVQIAVRDDAGDASRVWVEGQIESAEFLGEFSRYRVRVGEVAVVADQAHYAGIAMFPMGMPVRLGIEPTQLRYLDE</sequence>
<dbReference type="GO" id="GO:0005524">
    <property type="term" value="F:ATP binding"/>
    <property type="evidence" value="ECO:0007669"/>
    <property type="project" value="UniProtKB-KW"/>
</dbReference>
<evidence type="ECO:0000259" key="5">
    <source>
        <dbReference type="PROSITE" id="PS50893"/>
    </source>
</evidence>
<keyword evidence="4 6" id="KW-0067">ATP-binding</keyword>
<dbReference type="InterPro" id="IPR050093">
    <property type="entry name" value="ABC_SmlMolc_Importer"/>
</dbReference>
<evidence type="ECO:0000256" key="1">
    <source>
        <dbReference type="ARBA" id="ARBA00022448"/>
    </source>
</evidence>
<keyword evidence="2" id="KW-0472">Membrane</keyword>
<dbReference type="Pfam" id="PF00005">
    <property type="entry name" value="ABC_tran"/>
    <property type="match status" value="1"/>
</dbReference>
<accession>A0ABW5EV72</accession>
<dbReference type="PROSITE" id="PS00211">
    <property type="entry name" value="ABC_TRANSPORTER_1"/>
    <property type="match status" value="1"/>
</dbReference>
<dbReference type="SUPFAM" id="SSF50331">
    <property type="entry name" value="MOP-like"/>
    <property type="match status" value="1"/>
</dbReference>
<comment type="caution">
    <text evidence="6">The sequence shown here is derived from an EMBL/GenBank/DDBJ whole genome shotgun (WGS) entry which is preliminary data.</text>
</comment>
<evidence type="ECO:0000313" key="7">
    <source>
        <dbReference type="Proteomes" id="UP001597287"/>
    </source>
</evidence>
<dbReference type="EMBL" id="JBHUIG010000028">
    <property type="protein sequence ID" value="MFD2321716.1"/>
    <property type="molecule type" value="Genomic_DNA"/>
</dbReference>
<dbReference type="InterPro" id="IPR027417">
    <property type="entry name" value="P-loop_NTPase"/>
</dbReference>
<dbReference type="PANTHER" id="PTHR42781:SF4">
    <property type="entry name" value="SPERMIDINE_PUTRESCINE IMPORT ATP-BINDING PROTEIN POTA"/>
    <property type="match status" value="1"/>
</dbReference>
<keyword evidence="7" id="KW-1185">Reference proteome</keyword>
<reference evidence="7" key="1">
    <citation type="journal article" date="2019" name="Int. J. Syst. Evol. Microbiol.">
        <title>The Global Catalogue of Microorganisms (GCM) 10K type strain sequencing project: providing services to taxonomists for standard genome sequencing and annotation.</title>
        <authorList>
            <consortium name="The Broad Institute Genomics Platform"/>
            <consortium name="The Broad Institute Genome Sequencing Center for Infectious Disease"/>
            <person name="Wu L."/>
            <person name="Ma J."/>
        </authorList>
    </citation>
    <scope>NUCLEOTIDE SEQUENCE [LARGE SCALE GENOMIC DNA]</scope>
    <source>
        <strain evidence="7">CCUG 62793</strain>
    </source>
</reference>
<dbReference type="InterPro" id="IPR003439">
    <property type="entry name" value="ABC_transporter-like_ATP-bd"/>
</dbReference>
<keyword evidence="1" id="KW-0813">Transport</keyword>
<gene>
    <name evidence="6" type="ORF">ACFSPV_23785</name>
</gene>
<dbReference type="InterPro" id="IPR008995">
    <property type="entry name" value="Mo/tungstate-bd_C_term_dom"/>
</dbReference>
<evidence type="ECO:0000256" key="3">
    <source>
        <dbReference type="ARBA" id="ARBA00022741"/>
    </source>
</evidence>
<keyword evidence="3" id="KW-0547">Nucleotide-binding</keyword>
<organism evidence="6 7">
    <name type="scientific">Delftia deserti</name>
    <dbReference type="NCBI Taxonomy" id="1651218"/>
    <lineage>
        <taxon>Bacteria</taxon>
        <taxon>Pseudomonadati</taxon>
        <taxon>Pseudomonadota</taxon>
        <taxon>Betaproteobacteria</taxon>
        <taxon>Burkholderiales</taxon>
        <taxon>Comamonadaceae</taxon>
        <taxon>Delftia</taxon>
    </lineage>
</organism>
<dbReference type="PROSITE" id="PS50893">
    <property type="entry name" value="ABC_TRANSPORTER_2"/>
    <property type="match status" value="1"/>
</dbReference>
<dbReference type="InterPro" id="IPR003593">
    <property type="entry name" value="AAA+_ATPase"/>
</dbReference>
<dbReference type="SMART" id="SM00382">
    <property type="entry name" value="AAA"/>
    <property type="match status" value="1"/>
</dbReference>
<evidence type="ECO:0000256" key="4">
    <source>
        <dbReference type="ARBA" id="ARBA00022840"/>
    </source>
</evidence>
<evidence type="ECO:0000256" key="2">
    <source>
        <dbReference type="ARBA" id="ARBA00022475"/>
    </source>
</evidence>
<dbReference type="Gene3D" id="3.40.50.300">
    <property type="entry name" value="P-loop containing nucleotide triphosphate hydrolases"/>
    <property type="match status" value="1"/>
</dbReference>
<evidence type="ECO:0000313" key="6">
    <source>
        <dbReference type="EMBL" id="MFD2321716.1"/>
    </source>
</evidence>
<feature type="domain" description="ABC transporter" evidence="5">
    <location>
        <begin position="8"/>
        <end position="238"/>
    </location>
</feature>
<dbReference type="InterPro" id="IPR013611">
    <property type="entry name" value="Transp-assoc_OB_typ2"/>
</dbReference>